<dbReference type="GeneID" id="59236167"/>
<dbReference type="SUPFAM" id="SSF46689">
    <property type="entry name" value="Homeodomain-like"/>
    <property type="match status" value="1"/>
</dbReference>
<protein>
    <recommendedName>
        <fullName evidence="8">Homeobox domain-containing protein</fullName>
    </recommendedName>
</protein>
<evidence type="ECO:0000256" key="7">
    <source>
        <dbReference type="SAM" id="MobiDB-lite"/>
    </source>
</evidence>
<keyword evidence="3 5" id="KW-0371">Homeobox</keyword>
<dbReference type="Gene3D" id="1.10.10.60">
    <property type="entry name" value="Homeodomain-like"/>
    <property type="match status" value="1"/>
</dbReference>
<dbReference type="PROSITE" id="PS50071">
    <property type="entry name" value="HOMEOBOX_2"/>
    <property type="match status" value="1"/>
</dbReference>
<dbReference type="EMBL" id="CP058607">
    <property type="protein sequence ID" value="QLG72443.1"/>
    <property type="molecule type" value="Genomic_DNA"/>
</dbReference>
<dbReference type="InterPro" id="IPR017970">
    <property type="entry name" value="Homeobox_CS"/>
</dbReference>
<evidence type="ECO:0000259" key="8">
    <source>
        <dbReference type="PROSITE" id="PS50071"/>
    </source>
</evidence>
<dbReference type="GO" id="GO:0000978">
    <property type="term" value="F:RNA polymerase II cis-regulatory region sequence-specific DNA binding"/>
    <property type="evidence" value="ECO:0007669"/>
    <property type="project" value="TreeGrafter"/>
</dbReference>
<dbReference type="Pfam" id="PF00046">
    <property type="entry name" value="Homeodomain"/>
    <property type="match status" value="1"/>
</dbReference>
<evidence type="ECO:0000256" key="5">
    <source>
        <dbReference type="PROSITE-ProRule" id="PRU00108"/>
    </source>
</evidence>
<dbReference type="PROSITE" id="PS00027">
    <property type="entry name" value="HOMEOBOX_1"/>
    <property type="match status" value="1"/>
</dbReference>
<feature type="compositionally biased region" description="Basic and acidic residues" evidence="7">
    <location>
        <begin position="116"/>
        <end position="128"/>
    </location>
</feature>
<evidence type="ECO:0000256" key="2">
    <source>
        <dbReference type="ARBA" id="ARBA00023125"/>
    </source>
</evidence>
<feature type="DNA-binding region" description="Homeobox" evidence="5">
    <location>
        <begin position="109"/>
        <end position="168"/>
    </location>
</feature>
<dbReference type="PANTHER" id="PTHR24324">
    <property type="entry name" value="HOMEOBOX PROTEIN HHEX"/>
    <property type="match status" value="1"/>
</dbReference>
<gene>
    <name evidence="9" type="ORF">HG535_0D01510</name>
</gene>
<sequence length="516" mass="58227">MSGYGESEEHFASDFNTGFDILSEENHEEEQHQQQPEHGSRLEWEHNGDDQHESHDIAHGGSRAAGDEGEVLGNSHNSIEIMKPSKFEGDILPNEANPNSNYEDDKRHSRPRRTRARGEALDLLKKEFNSNPNLTSQRRKKISESTGLPEKNVRIWFQNRRAKYRNKKGEQRDASNGAADQGGSDPLARYSSPDCLTFFDKIPLNINNNYYFIDICSITVGSWNRMKSGALRKDNLEIIKDLSNLSPISINEIMSNATDLLVLISKKNFEINYFFSAMANNTKILFRIFFPINAVINCSLSLETDDIIESSSGQRDGDKTESKVVGSRKDEDGDKEFNEKFAELKITVSRPPNFAVYFLDASDEATKNQWSICEDFSEGRQVNDAFVGGSNIPHALKGSQSSLKFMNSLILDYNSTNQIIPPPPVPNAHDTGLLDVQPLSLQQQQQPFFDHYDATGDLLNINRGSPSIVESVHQDNINLQETNNTNLLSLPHENHLPSISDFFKNSNELTDDNRWL</sequence>
<feature type="region of interest" description="Disordered" evidence="7">
    <location>
        <begin position="88"/>
        <end position="145"/>
    </location>
</feature>
<dbReference type="InterPro" id="IPR001356">
    <property type="entry name" value="HD"/>
</dbReference>
<feature type="region of interest" description="Disordered" evidence="7">
    <location>
        <begin position="310"/>
        <end position="333"/>
    </location>
</feature>
<dbReference type="RefSeq" id="XP_037144171.1">
    <property type="nucleotide sequence ID" value="XM_037288276.1"/>
</dbReference>
<feature type="region of interest" description="Disordered" evidence="7">
    <location>
        <begin position="1"/>
        <end position="72"/>
    </location>
</feature>
<evidence type="ECO:0000256" key="6">
    <source>
        <dbReference type="RuleBase" id="RU000682"/>
    </source>
</evidence>
<dbReference type="CDD" id="cd00086">
    <property type="entry name" value="homeodomain"/>
    <property type="match status" value="1"/>
</dbReference>
<dbReference type="SMART" id="SM00389">
    <property type="entry name" value="HOX"/>
    <property type="match status" value="1"/>
</dbReference>
<dbReference type="InterPro" id="IPR009057">
    <property type="entry name" value="Homeodomain-like_sf"/>
</dbReference>
<dbReference type="Proteomes" id="UP000509704">
    <property type="component" value="Chromosome 4"/>
</dbReference>
<name>A0A7H9B1N5_ZYGMR</name>
<evidence type="ECO:0000313" key="9">
    <source>
        <dbReference type="EMBL" id="QLG72443.1"/>
    </source>
</evidence>
<proteinExistence type="predicted"/>
<dbReference type="GO" id="GO:0030154">
    <property type="term" value="P:cell differentiation"/>
    <property type="evidence" value="ECO:0007669"/>
    <property type="project" value="TreeGrafter"/>
</dbReference>
<evidence type="ECO:0000256" key="4">
    <source>
        <dbReference type="ARBA" id="ARBA00023242"/>
    </source>
</evidence>
<dbReference type="GO" id="GO:0005634">
    <property type="term" value="C:nucleus"/>
    <property type="evidence" value="ECO:0007669"/>
    <property type="project" value="UniProtKB-SubCell"/>
</dbReference>
<feature type="compositionally biased region" description="Basic and acidic residues" evidence="7">
    <location>
        <begin position="315"/>
        <end position="333"/>
    </location>
</feature>
<evidence type="ECO:0000256" key="1">
    <source>
        <dbReference type="ARBA" id="ARBA00004123"/>
    </source>
</evidence>
<dbReference type="AlphaFoldDB" id="A0A7H9B1N5"/>
<organism evidence="9 10">
    <name type="scientific">Zygotorulaspora mrakii</name>
    <name type="common">Zygosaccharomyces mrakii</name>
    <dbReference type="NCBI Taxonomy" id="42260"/>
    <lineage>
        <taxon>Eukaryota</taxon>
        <taxon>Fungi</taxon>
        <taxon>Dikarya</taxon>
        <taxon>Ascomycota</taxon>
        <taxon>Saccharomycotina</taxon>
        <taxon>Saccharomycetes</taxon>
        <taxon>Saccharomycetales</taxon>
        <taxon>Saccharomycetaceae</taxon>
        <taxon>Zygotorulaspora</taxon>
    </lineage>
</organism>
<reference evidence="9 10" key="1">
    <citation type="submission" date="2020-07" db="EMBL/GenBank/DDBJ databases">
        <title>The yeast mating-type switching endonuclease HO is a domesticated member of an unorthodox homing genetic element family.</title>
        <authorList>
            <person name="Coughlan A.Y."/>
            <person name="Lombardi L."/>
            <person name="Braun-Galleani S."/>
            <person name="Martos A.R."/>
            <person name="Galeote V."/>
            <person name="Bigey F."/>
            <person name="Dequin S."/>
            <person name="Byrne K.P."/>
            <person name="Wolfe K.H."/>
        </authorList>
    </citation>
    <scope>NUCLEOTIDE SEQUENCE [LARGE SCALE GENOMIC DNA]</scope>
    <source>
        <strain evidence="9 10">NRRL Y-6702</strain>
    </source>
</reference>
<keyword evidence="2 5" id="KW-0238">DNA-binding</keyword>
<evidence type="ECO:0000256" key="3">
    <source>
        <dbReference type="ARBA" id="ARBA00023155"/>
    </source>
</evidence>
<dbReference type="InterPro" id="IPR051000">
    <property type="entry name" value="Homeobox_DNA-bind_prot"/>
</dbReference>
<comment type="subcellular location">
    <subcellularLocation>
        <location evidence="1 5 6">Nucleus</location>
    </subcellularLocation>
</comment>
<dbReference type="GO" id="GO:0000981">
    <property type="term" value="F:DNA-binding transcription factor activity, RNA polymerase II-specific"/>
    <property type="evidence" value="ECO:0007669"/>
    <property type="project" value="InterPro"/>
</dbReference>
<feature type="region of interest" description="Disordered" evidence="7">
    <location>
        <begin position="164"/>
        <end position="186"/>
    </location>
</feature>
<feature type="domain" description="Homeobox" evidence="8">
    <location>
        <begin position="107"/>
        <end position="167"/>
    </location>
</feature>
<dbReference type="KEGG" id="zmk:HG535_0D01510"/>
<keyword evidence="10" id="KW-1185">Reference proteome</keyword>
<dbReference type="PANTHER" id="PTHR24324:SF5">
    <property type="entry name" value="HEMATOPOIETICALLY-EXPRESSED HOMEOBOX PROTEIN HHEX"/>
    <property type="match status" value="1"/>
</dbReference>
<feature type="compositionally biased region" description="Basic and acidic residues" evidence="7">
    <location>
        <begin position="38"/>
        <end position="58"/>
    </location>
</feature>
<accession>A0A7H9B1N5</accession>
<keyword evidence="4 5" id="KW-0539">Nucleus</keyword>
<evidence type="ECO:0000313" key="10">
    <source>
        <dbReference type="Proteomes" id="UP000509704"/>
    </source>
</evidence>
<dbReference type="OrthoDB" id="6159439at2759"/>